<evidence type="ECO:0000256" key="6">
    <source>
        <dbReference type="HAMAP-Rule" id="MF_01518"/>
    </source>
</evidence>
<dbReference type="PANTHER" id="PTHR11113:SF2">
    <property type="entry name" value="ADENINE DEAMINASE"/>
    <property type="match status" value="1"/>
</dbReference>
<dbReference type="SUPFAM" id="SSF51556">
    <property type="entry name" value="Metallo-dependent hydrolases"/>
    <property type="match status" value="1"/>
</dbReference>
<name>A0A2M8Z0H7_9FIRM</name>
<dbReference type="GO" id="GO:0006146">
    <property type="term" value="P:adenine catabolic process"/>
    <property type="evidence" value="ECO:0007669"/>
    <property type="project" value="InterPro"/>
</dbReference>
<dbReference type="InterPro" id="IPR026912">
    <property type="entry name" value="Adenine_deam_C"/>
</dbReference>
<dbReference type="Gene3D" id="2.30.40.10">
    <property type="entry name" value="Urease, subunit C, domain 1"/>
    <property type="match status" value="1"/>
</dbReference>
<evidence type="ECO:0000259" key="8">
    <source>
        <dbReference type="Pfam" id="PF13382"/>
    </source>
</evidence>
<evidence type="ECO:0000256" key="3">
    <source>
        <dbReference type="ARBA" id="ARBA00022801"/>
    </source>
</evidence>
<comment type="similarity">
    <text evidence="1 6">Belongs to the metallo-dependent hydrolases superfamily. Adenine deaminase family.</text>
</comment>
<gene>
    <name evidence="6" type="primary">ade</name>
    <name evidence="9" type="ORF">H171_0394</name>
</gene>
<dbReference type="InterPro" id="IPR006680">
    <property type="entry name" value="Amidohydro-rel"/>
</dbReference>
<evidence type="ECO:0000313" key="10">
    <source>
        <dbReference type="Proteomes" id="UP000231092"/>
    </source>
</evidence>
<evidence type="ECO:0000256" key="2">
    <source>
        <dbReference type="ARBA" id="ARBA00012782"/>
    </source>
</evidence>
<evidence type="ECO:0000256" key="5">
    <source>
        <dbReference type="ARBA" id="ARBA00047720"/>
    </source>
</evidence>
<comment type="cofactor">
    <cofactor evidence="6">
        <name>Mn(2+)</name>
        <dbReference type="ChEBI" id="CHEBI:29035"/>
    </cofactor>
</comment>
<evidence type="ECO:0000256" key="1">
    <source>
        <dbReference type="ARBA" id="ARBA00006773"/>
    </source>
</evidence>
<evidence type="ECO:0000259" key="7">
    <source>
        <dbReference type="Pfam" id="PF01979"/>
    </source>
</evidence>
<reference evidence="9 10" key="1">
    <citation type="submission" date="2017-11" db="EMBL/GenBank/DDBJ databases">
        <title>Understudied soil microbes with underappreciated capabilities: Untangling the Clostridium saccharolyticum group.</title>
        <authorList>
            <person name="Leschine S."/>
        </authorList>
    </citation>
    <scope>NUCLEOTIDE SEQUENCE [LARGE SCALE GENOMIC DNA]</scope>
    <source>
        <strain evidence="9 10">18A</strain>
    </source>
</reference>
<dbReference type="Proteomes" id="UP000231092">
    <property type="component" value="Unassembled WGS sequence"/>
</dbReference>
<feature type="domain" description="Amidohydrolase-related" evidence="7">
    <location>
        <begin position="61"/>
        <end position="340"/>
    </location>
</feature>
<dbReference type="RefSeq" id="WP_100303640.1">
    <property type="nucleotide sequence ID" value="NZ_PGET01000001.1"/>
</dbReference>
<dbReference type="InterPro" id="IPR006679">
    <property type="entry name" value="Adenine_deam"/>
</dbReference>
<evidence type="ECO:0000313" key="9">
    <source>
        <dbReference type="EMBL" id="PJJ26946.1"/>
    </source>
</evidence>
<dbReference type="InterPro" id="IPR032466">
    <property type="entry name" value="Metal_Hydrolase"/>
</dbReference>
<dbReference type="InterPro" id="IPR011059">
    <property type="entry name" value="Metal-dep_hydrolase_composite"/>
</dbReference>
<dbReference type="EC" id="3.5.4.2" evidence="2 6"/>
<dbReference type="Pfam" id="PF13382">
    <property type="entry name" value="Adenine_deam_C"/>
    <property type="match status" value="1"/>
</dbReference>
<proteinExistence type="inferred from homology"/>
<dbReference type="OrthoDB" id="9775607at2"/>
<protein>
    <recommendedName>
        <fullName evidence="2 6">Adenine deaminase</fullName>
        <shortName evidence="6">Adenase</shortName>
        <shortName evidence="6">Adenine aminase</shortName>
        <ecNumber evidence="2 6">3.5.4.2</ecNumber>
    </recommendedName>
</protein>
<dbReference type="AlphaFoldDB" id="A0A2M8Z0H7"/>
<sequence>MKVDLLVQNGWVYRTYRQCFEKMDIAVVGERFYDISPSSYYGNKIPYEAECVVDGTGKYFIPGLIDIHMHIESSMTYPGEFSRAVLPWGVTCVVADPHEIANVFGLEGIKSFMEQETELDIYYGIPSSVPSTGSSFETSGGQIREEEVRELLKEDKVICLGEVMNDSELVAVEDTLIKRIIRLCQNGDRRLKIEGHCPALSGDSLAGFIRGGVDADHTQQTPESVLEKTDMGMFLELQAKSLTSDVVETVVSHGLYENVALVTDDTMPDHLAIGHLNQILKLAVEQGMPPEKAIYCATLTPARRMGLDDRGMIAPGKLADFVVFDDLVSFCPSAVYKSGKQHIKSPDSPNAVFPDHFYQSVKCRLALASDFKLNRCEIKNGTATVNVMEIQDFGTRVRHVKREIPVRNRCICWQEAGLSLAVVFERYGKTGDVAYGLVEHALKSPGAVATTWSHDSHNLLVLGNSVEDMVLAQNRVVHMQGGYVTARGGKITASAALPVGGILSDGGIPKLSKELAEVREEIEAMGYVNSNVIMSISTLTLLVSPELKISDKGLFDVKTKQRVPLVEKYES</sequence>
<feature type="domain" description="Adenine deaminase C-terminal" evidence="8">
    <location>
        <begin position="398"/>
        <end position="560"/>
    </location>
</feature>
<accession>A0A2M8Z0H7</accession>
<dbReference type="Pfam" id="PF01979">
    <property type="entry name" value="Amidohydro_1"/>
    <property type="match status" value="1"/>
</dbReference>
<comment type="catalytic activity">
    <reaction evidence="5 6">
        <text>adenine + H2O + H(+) = hypoxanthine + NH4(+)</text>
        <dbReference type="Rhea" id="RHEA:23688"/>
        <dbReference type="ChEBI" id="CHEBI:15377"/>
        <dbReference type="ChEBI" id="CHEBI:15378"/>
        <dbReference type="ChEBI" id="CHEBI:16708"/>
        <dbReference type="ChEBI" id="CHEBI:17368"/>
        <dbReference type="ChEBI" id="CHEBI:28938"/>
        <dbReference type="EC" id="3.5.4.2"/>
    </reaction>
</comment>
<evidence type="ECO:0000256" key="4">
    <source>
        <dbReference type="ARBA" id="ARBA00023211"/>
    </source>
</evidence>
<dbReference type="HAMAP" id="MF_01518">
    <property type="entry name" value="Adenine_deamin"/>
    <property type="match status" value="1"/>
</dbReference>
<dbReference type="PANTHER" id="PTHR11113">
    <property type="entry name" value="N-ACETYLGLUCOSAMINE-6-PHOSPHATE DEACETYLASE"/>
    <property type="match status" value="1"/>
</dbReference>
<comment type="caution">
    <text evidence="9">The sequence shown here is derived from an EMBL/GenBank/DDBJ whole genome shotgun (WGS) entry which is preliminary data.</text>
</comment>
<keyword evidence="3 6" id="KW-0378">Hydrolase</keyword>
<organism evidence="9 10">
    <name type="scientific">[Clostridium] celerecrescens 18A</name>
    <dbReference type="NCBI Taxonomy" id="1286362"/>
    <lineage>
        <taxon>Bacteria</taxon>
        <taxon>Bacillati</taxon>
        <taxon>Bacillota</taxon>
        <taxon>Clostridia</taxon>
        <taxon>Lachnospirales</taxon>
        <taxon>Lachnospiraceae</taxon>
        <taxon>Lacrimispora</taxon>
    </lineage>
</organism>
<dbReference type="SUPFAM" id="SSF51338">
    <property type="entry name" value="Composite domain of metallo-dependent hydrolases"/>
    <property type="match status" value="1"/>
</dbReference>
<keyword evidence="4 6" id="KW-0464">Manganese</keyword>
<dbReference type="GO" id="GO:0000034">
    <property type="term" value="F:adenine deaminase activity"/>
    <property type="evidence" value="ECO:0007669"/>
    <property type="project" value="UniProtKB-UniRule"/>
</dbReference>
<dbReference type="EMBL" id="PGET01000001">
    <property type="protein sequence ID" value="PJJ26946.1"/>
    <property type="molecule type" value="Genomic_DNA"/>
</dbReference>
<dbReference type="Gene3D" id="3.20.20.140">
    <property type="entry name" value="Metal-dependent hydrolases"/>
    <property type="match status" value="1"/>
</dbReference>